<evidence type="ECO:0008006" key="3">
    <source>
        <dbReference type="Google" id="ProtNLM"/>
    </source>
</evidence>
<dbReference type="RefSeq" id="WP_013525088.1">
    <property type="nucleotide sequence ID" value="NZ_CP088148.1"/>
</dbReference>
<dbReference type="EMBL" id="CP088148">
    <property type="protein sequence ID" value="UTU55056.1"/>
    <property type="molecule type" value="Genomic_DNA"/>
</dbReference>
<evidence type="ECO:0000313" key="1">
    <source>
        <dbReference type="EMBL" id="UTU55056.1"/>
    </source>
</evidence>
<organism evidence="1 2">
    <name type="scientific">Mesorhizobium ciceri</name>
    <dbReference type="NCBI Taxonomy" id="39645"/>
    <lineage>
        <taxon>Bacteria</taxon>
        <taxon>Pseudomonadati</taxon>
        <taxon>Pseudomonadota</taxon>
        <taxon>Alphaproteobacteria</taxon>
        <taxon>Hyphomicrobiales</taxon>
        <taxon>Phyllobacteriaceae</taxon>
        <taxon>Mesorhizobium</taxon>
    </lineage>
</organism>
<geneLocation type="plasmid" evidence="1 2">
    <name>unnamed</name>
</geneLocation>
<gene>
    <name evidence="1" type="ORF">LRP29_32465</name>
</gene>
<evidence type="ECO:0000313" key="2">
    <source>
        <dbReference type="Proteomes" id="UP001060070"/>
    </source>
</evidence>
<dbReference type="Proteomes" id="UP001060070">
    <property type="component" value="Plasmid unnamed"/>
</dbReference>
<dbReference type="AlphaFoldDB" id="A0AB38TK90"/>
<name>A0AB38TK90_9HYPH</name>
<accession>A0AB38TK90</accession>
<sequence>MGKKPKQPSEATADRERVIEALYFARKCGLTKEEALKMLREAQIRIDGGPKKSSGNRT</sequence>
<reference evidence="1 2" key="1">
    <citation type="journal article" date="2022" name="Microbiol. Resour. Announc.">
        <title>Complete Genome Sequence of Mesorhizobium ciceri Strain R30, a Rhizobium Used as a Commercial Inoculant for Chickpea in Argentina.</title>
        <authorList>
            <person name="Foresto E."/>
            <person name="Revale S."/>
            <person name="Primo E."/>
            <person name="Nievas F."/>
            <person name="Carezzano E."/>
            <person name="Puente M."/>
            <person name="Alzari P."/>
            <person name="Mart M."/>
            <person name="Ben-Assaya M."/>
            <person name="Mornico D."/>
            <person name="Santoro M."/>
            <person name="Mart F."/>
            <person name="Giordano W."/>
            <person name="Bogino P."/>
        </authorList>
    </citation>
    <scope>NUCLEOTIDE SEQUENCE [LARGE SCALE GENOMIC DNA]</scope>
    <source>
        <strain evidence="1 2">R30</strain>
    </source>
</reference>
<protein>
    <recommendedName>
        <fullName evidence="3">DUF3606 domain-containing protein</fullName>
    </recommendedName>
</protein>
<keyword evidence="2" id="KW-1185">Reference proteome</keyword>
<keyword evidence="1" id="KW-0614">Plasmid</keyword>
<proteinExistence type="predicted"/>